<protein>
    <recommendedName>
        <fullName evidence="3">Arrestin-like N-terminal domain-containing protein</fullName>
    </recommendedName>
</protein>
<name>A0ABR3RDM3_9PLEO</name>
<dbReference type="EMBL" id="JAKJXO020000007">
    <property type="protein sequence ID" value="KAL1602477.1"/>
    <property type="molecule type" value="Genomic_DNA"/>
</dbReference>
<reference evidence="1 2" key="1">
    <citation type="submission" date="2024-02" db="EMBL/GenBank/DDBJ databases">
        <title>De novo assembly and annotation of 12 fungi associated with fruit tree decline syndrome in Ontario, Canada.</title>
        <authorList>
            <person name="Sulman M."/>
            <person name="Ellouze W."/>
            <person name="Ilyukhin E."/>
        </authorList>
    </citation>
    <scope>NUCLEOTIDE SEQUENCE [LARGE SCALE GENOMIC DNA]</scope>
    <source>
        <strain evidence="1 2">M42-189</strain>
    </source>
</reference>
<evidence type="ECO:0008006" key="3">
    <source>
        <dbReference type="Google" id="ProtNLM"/>
    </source>
</evidence>
<sequence length="289" mass="32129">MDLSNVEGSTSIAYSLVTVRSISDPSTHKLTPTATFHYPITLTTLRLAESKLNLLRCEKHHMASSLSVQTAALSKERKLRLREQFYDAFNTAAPTFYFSIKATAPRLSMPGASLKMSLTMAVLAPPPGKLYNFPIPDITVVSVTFVVRSYTGIRTLLPTHAASQADINRLEWLSRRETLKNVEFRETQKPASATFAPQKGAFEDQVCVASVTLPRDLLPSFKTYSAWRGYRLKCMIKLRVAGKEVETKFVNDLDVVAGGDAKVERARIPVNDGMDRQVAEAFVRRSVGR</sequence>
<dbReference type="Proteomes" id="UP001521785">
    <property type="component" value="Unassembled WGS sequence"/>
</dbReference>
<accession>A0ABR3RDM3</accession>
<comment type="caution">
    <text evidence="1">The sequence shown here is derived from an EMBL/GenBank/DDBJ whole genome shotgun (WGS) entry which is preliminary data.</text>
</comment>
<evidence type="ECO:0000313" key="2">
    <source>
        <dbReference type="Proteomes" id="UP001521785"/>
    </source>
</evidence>
<proteinExistence type="predicted"/>
<gene>
    <name evidence="1" type="ORF">SLS60_005893</name>
</gene>
<evidence type="ECO:0000313" key="1">
    <source>
        <dbReference type="EMBL" id="KAL1602477.1"/>
    </source>
</evidence>
<organism evidence="1 2">
    <name type="scientific">Paraconiothyrium brasiliense</name>
    <dbReference type="NCBI Taxonomy" id="300254"/>
    <lineage>
        <taxon>Eukaryota</taxon>
        <taxon>Fungi</taxon>
        <taxon>Dikarya</taxon>
        <taxon>Ascomycota</taxon>
        <taxon>Pezizomycotina</taxon>
        <taxon>Dothideomycetes</taxon>
        <taxon>Pleosporomycetidae</taxon>
        <taxon>Pleosporales</taxon>
        <taxon>Massarineae</taxon>
        <taxon>Didymosphaeriaceae</taxon>
        <taxon>Paraconiothyrium</taxon>
    </lineage>
</organism>
<keyword evidence="2" id="KW-1185">Reference proteome</keyword>